<keyword evidence="7 11" id="KW-0067">ATP-binding</keyword>
<evidence type="ECO:0000313" key="15">
    <source>
        <dbReference type="Proteomes" id="UP000836841"/>
    </source>
</evidence>
<feature type="domain" description="Helicase C-terminal" evidence="13">
    <location>
        <begin position="232"/>
        <end position="383"/>
    </location>
</feature>
<name>A0AAU9RI39_THLAR</name>
<proteinExistence type="inferred from homology"/>
<comment type="similarity">
    <text evidence="11">Belongs to the DEAD box helicase family.</text>
</comment>
<sequence length="897" mass="98527">MYGYETMTVVQEATLPVILKGKDVLAKAKTGTGKTVAFLLPSIEVVVKSPPTSPDNKRPPILALVICPTRELASQAATEANTLLKYHPSIGVQVVIGGTRLGLEQKRMLTNPCQILVATPGRLKDHIENTPGFATRLKGVKVLVLDEADHLLDMGFRKDIERIISAVPKERQTFLFSATVPEEVRQICLIALRRDHEFVNCVHEGAGETHQQVRQVHMIASLDRHFSLVYTILREHIADNADYKVIVFCTTAMVTKLVADLLGELNLNVREIHSRKPQSYRTRVSNEFRKSKGLILVTSDVSARGVDYPDVTLVLQVGLPKDREQYIHRLGRTGRKGKEGEGILLLAPWEEYFISSLKDLPITKSPLPSIDTETVKKVQKALCHVEMRNKEAAYQAWLGYYNSQKMIARDKDRLVELANEFSRSMGLDNPPAIPKLILVQKNLGLCRRGGGPQIVDTKSKYTHYRRVRNTAIYKFVNFCQTGKSSAWFISQKQISYRQKCLLRNSKTPIDRYFHCPPSSLHMAFAPILRRVSAAKNLFSLSRIAVGSSPSVRSLHTGASGDDHQLHPSSIAGYHVSSGGYMRGVVHREPNQPLTIEEFHIPRPKVNEILIKTKACGVCHSDLHVMKGEIPFSSPCVIGHEITDFQLGLVWLELSLCRVEPVLTVLSMGGMAEYCVTPAHGLAPLPESLPYTESAILGCAVFTAYGAMAHAAEIRPGDSIAVIGIGGVGSSCLQIARAFGASDIIAVDVQDDKLEKAKTLGATHIVNAAKEDAVERIREITGGMGVDVAVEALGKPQTFMQCTLSVKDGGKAVMIGLSQAGSVGEIDINRLVRRKIKVIGSYGGRARQDLPKVVKLAESGIFNLANAVSSRYKFEDAGKAFQDLNQGKIVSRGVVEIP</sequence>
<dbReference type="SMART" id="SM00487">
    <property type="entry name" value="DEXDc"/>
    <property type="match status" value="1"/>
</dbReference>
<comment type="function">
    <text evidence="11">RNA helicase.</text>
</comment>
<dbReference type="SMART" id="SM00490">
    <property type="entry name" value="HELICc"/>
    <property type="match status" value="1"/>
</dbReference>
<dbReference type="InterPro" id="IPR036291">
    <property type="entry name" value="NAD(P)-bd_dom_sf"/>
</dbReference>
<dbReference type="GO" id="GO:0046872">
    <property type="term" value="F:metal ion binding"/>
    <property type="evidence" value="ECO:0007669"/>
    <property type="project" value="UniProtKB-KW"/>
</dbReference>
<evidence type="ECO:0000259" key="13">
    <source>
        <dbReference type="PROSITE" id="PS51194"/>
    </source>
</evidence>
<keyword evidence="5 11" id="KW-0378">Hydrolase</keyword>
<accession>A0AAU9RI39</accession>
<dbReference type="Pfam" id="PF00270">
    <property type="entry name" value="DEAD"/>
    <property type="match status" value="1"/>
</dbReference>
<dbReference type="Gene3D" id="3.40.50.300">
    <property type="entry name" value="P-loop containing nucleotide triphosphate hydrolases"/>
    <property type="match status" value="2"/>
</dbReference>
<dbReference type="Pfam" id="PF00107">
    <property type="entry name" value="ADH_zinc_N"/>
    <property type="match status" value="1"/>
</dbReference>
<evidence type="ECO:0000256" key="10">
    <source>
        <dbReference type="ARBA" id="ARBA00023027"/>
    </source>
</evidence>
<dbReference type="EMBL" id="OU466858">
    <property type="protein sequence ID" value="CAH2043653.1"/>
    <property type="molecule type" value="Genomic_DNA"/>
</dbReference>
<dbReference type="PROSITE" id="PS51194">
    <property type="entry name" value="HELICASE_CTER"/>
    <property type="match status" value="1"/>
</dbReference>
<evidence type="ECO:0000256" key="6">
    <source>
        <dbReference type="ARBA" id="ARBA00022833"/>
    </source>
</evidence>
<keyword evidence="3" id="KW-0479">Metal-binding</keyword>
<evidence type="ECO:0000313" key="14">
    <source>
        <dbReference type="EMBL" id="CAH2043653.1"/>
    </source>
</evidence>
<dbReference type="Proteomes" id="UP000836841">
    <property type="component" value="Chromosome 2"/>
</dbReference>
<keyword evidence="4 11" id="KW-0547">Nucleotide-binding</keyword>
<dbReference type="FunFam" id="3.40.50.720:FF:000068">
    <property type="entry name" value="Sorbitol dehydrogenase"/>
    <property type="match status" value="1"/>
</dbReference>
<dbReference type="InterPro" id="IPR027417">
    <property type="entry name" value="P-loop_NTPase"/>
</dbReference>
<organism evidence="14 15">
    <name type="scientific">Thlaspi arvense</name>
    <name type="common">Field penny-cress</name>
    <dbReference type="NCBI Taxonomy" id="13288"/>
    <lineage>
        <taxon>Eukaryota</taxon>
        <taxon>Viridiplantae</taxon>
        <taxon>Streptophyta</taxon>
        <taxon>Embryophyta</taxon>
        <taxon>Tracheophyta</taxon>
        <taxon>Spermatophyta</taxon>
        <taxon>Magnoliopsida</taxon>
        <taxon>eudicotyledons</taxon>
        <taxon>Gunneridae</taxon>
        <taxon>Pentapetalae</taxon>
        <taxon>rosids</taxon>
        <taxon>malvids</taxon>
        <taxon>Brassicales</taxon>
        <taxon>Brassicaceae</taxon>
        <taxon>Thlaspideae</taxon>
        <taxon>Thlaspi</taxon>
    </lineage>
</organism>
<dbReference type="GO" id="GO:0003724">
    <property type="term" value="F:RNA helicase activity"/>
    <property type="evidence" value="ECO:0007669"/>
    <property type="project" value="UniProtKB-EC"/>
</dbReference>
<comment type="cofactor">
    <cofactor evidence="1">
        <name>Zn(2+)</name>
        <dbReference type="ChEBI" id="CHEBI:29105"/>
    </cofactor>
</comment>
<dbReference type="PROSITE" id="PS51192">
    <property type="entry name" value="HELICASE_ATP_BIND_1"/>
    <property type="match status" value="1"/>
</dbReference>
<protein>
    <recommendedName>
        <fullName evidence="11">ATP-dependent RNA helicase</fullName>
        <ecNumber evidence="11">3.6.4.13</ecNumber>
    </recommendedName>
</protein>
<dbReference type="InterPro" id="IPR014001">
    <property type="entry name" value="Helicase_ATP-bd"/>
</dbReference>
<dbReference type="Pfam" id="PF00271">
    <property type="entry name" value="Helicase_C"/>
    <property type="match status" value="1"/>
</dbReference>
<evidence type="ECO:0000256" key="7">
    <source>
        <dbReference type="ARBA" id="ARBA00022840"/>
    </source>
</evidence>
<comment type="catalytic activity">
    <reaction evidence="11">
        <text>ATP + H2O = ADP + phosphate + H(+)</text>
        <dbReference type="Rhea" id="RHEA:13065"/>
        <dbReference type="ChEBI" id="CHEBI:15377"/>
        <dbReference type="ChEBI" id="CHEBI:15378"/>
        <dbReference type="ChEBI" id="CHEBI:30616"/>
        <dbReference type="ChEBI" id="CHEBI:43474"/>
        <dbReference type="ChEBI" id="CHEBI:456216"/>
        <dbReference type="EC" id="3.6.4.13"/>
    </reaction>
</comment>
<dbReference type="InterPro" id="IPR020843">
    <property type="entry name" value="ER"/>
</dbReference>
<keyword evidence="8 11" id="KW-0694">RNA-binding</keyword>
<dbReference type="AlphaFoldDB" id="A0AAU9RI39"/>
<dbReference type="GO" id="GO:0016787">
    <property type="term" value="F:hydrolase activity"/>
    <property type="evidence" value="ECO:0007669"/>
    <property type="project" value="UniProtKB-KW"/>
</dbReference>
<dbReference type="InterPro" id="IPR011032">
    <property type="entry name" value="GroES-like_sf"/>
</dbReference>
<comment type="similarity">
    <text evidence="2">Belongs to the zinc-containing alcohol dehydrogenase family.</text>
</comment>
<keyword evidence="10" id="KW-0520">NAD</keyword>
<dbReference type="Gene3D" id="3.90.180.10">
    <property type="entry name" value="Medium-chain alcohol dehydrogenases, catalytic domain"/>
    <property type="match status" value="2"/>
</dbReference>
<evidence type="ECO:0000256" key="11">
    <source>
        <dbReference type="RuleBase" id="RU365068"/>
    </source>
</evidence>
<dbReference type="GO" id="GO:0003723">
    <property type="term" value="F:RNA binding"/>
    <property type="evidence" value="ECO:0007669"/>
    <property type="project" value="UniProtKB-UniRule"/>
</dbReference>
<dbReference type="InterPro" id="IPR013154">
    <property type="entry name" value="ADH-like_N"/>
</dbReference>
<dbReference type="GO" id="GO:0005524">
    <property type="term" value="F:ATP binding"/>
    <property type="evidence" value="ECO:0007669"/>
    <property type="project" value="UniProtKB-UniRule"/>
</dbReference>
<dbReference type="Pfam" id="PF08240">
    <property type="entry name" value="ADH_N"/>
    <property type="match status" value="1"/>
</dbReference>
<comment type="domain">
    <text evidence="11">The Q motif is unique to and characteristic of the DEAD box family of RNA helicases and controls ATP binding and hydrolysis.</text>
</comment>
<dbReference type="InterPro" id="IPR013149">
    <property type="entry name" value="ADH-like_C"/>
</dbReference>
<reference evidence="14 15" key="1">
    <citation type="submission" date="2022-03" db="EMBL/GenBank/DDBJ databases">
        <authorList>
            <person name="Nunn A."/>
            <person name="Chopra R."/>
            <person name="Nunn A."/>
            <person name="Contreras Garrido A."/>
        </authorList>
    </citation>
    <scope>NUCLEOTIDE SEQUENCE [LARGE SCALE GENOMIC DNA]</scope>
</reference>
<evidence type="ECO:0000256" key="9">
    <source>
        <dbReference type="ARBA" id="ARBA00023002"/>
    </source>
</evidence>
<dbReference type="SUPFAM" id="SSF50129">
    <property type="entry name" value="GroES-like"/>
    <property type="match status" value="1"/>
</dbReference>
<keyword evidence="15" id="KW-1185">Reference proteome</keyword>
<dbReference type="CDD" id="cd18787">
    <property type="entry name" value="SF2_C_DEAD"/>
    <property type="match status" value="1"/>
</dbReference>
<keyword evidence="11" id="KW-0347">Helicase</keyword>
<evidence type="ECO:0000256" key="8">
    <source>
        <dbReference type="ARBA" id="ARBA00022884"/>
    </source>
</evidence>
<evidence type="ECO:0000256" key="4">
    <source>
        <dbReference type="ARBA" id="ARBA00022741"/>
    </source>
</evidence>
<dbReference type="GO" id="GO:0016491">
    <property type="term" value="F:oxidoreductase activity"/>
    <property type="evidence" value="ECO:0007669"/>
    <property type="project" value="UniProtKB-KW"/>
</dbReference>
<dbReference type="EC" id="3.6.4.13" evidence="11"/>
<feature type="domain" description="Helicase ATP-binding" evidence="12">
    <location>
        <begin position="15"/>
        <end position="198"/>
    </location>
</feature>
<evidence type="ECO:0000259" key="12">
    <source>
        <dbReference type="PROSITE" id="PS51192"/>
    </source>
</evidence>
<dbReference type="CDD" id="cd17964">
    <property type="entry name" value="DEADc_MSS116"/>
    <property type="match status" value="1"/>
</dbReference>
<keyword evidence="6" id="KW-0862">Zinc</keyword>
<dbReference type="SMART" id="SM00829">
    <property type="entry name" value="PKS_ER"/>
    <property type="match status" value="1"/>
</dbReference>
<dbReference type="Gene3D" id="3.40.50.720">
    <property type="entry name" value="NAD(P)-binding Rossmann-like Domain"/>
    <property type="match status" value="1"/>
</dbReference>
<evidence type="ECO:0000256" key="5">
    <source>
        <dbReference type="ARBA" id="ARBA00022801"/>
    </source>
</evidence>
<keyword evidence="9" id="KW-0560">Oxidoreductase</keyword>
<evidence type="ECO:0000256" key="3">
    <source>
        <dbReference type="ARBA" id="ARBA00022723"/>
    </source>
</evidence>
<dbReference type="InterPro" id="IPR011545">
    <property type="entry name" value="DEAD/DEAH_box_helicase_dom"/>
</dbReference>
<dbReference type="SUPFAM" id="SSF51735">
    <property type="entry name" value="NAD(P)-binding Rossmann-fold domains"/>
    <property type="match status" value="1"/>
</dbReference>
<dbReference type="SUPFAM" id="SSF52540">
    <property type="entry name" value="P-loop containing nucleoside triphosphate hydrolases"/>
    <property type="match status" value="1"/>
</dbReference>
<evidence type="ECO:0000256" key="2">
    <source>
        <dbReference type="ARBA" id="ARBA00008072"/>
    </source>
</evidence>
<dbReference type="PANTHER" id="PTHR24031">
    <property type="entry name" value="RNA HELICASE"/>
    <property type="match status" value="1"/>
</dbReference>
<dbReference type="InterPro" id="IPR001650">
    <property type="entry name" value="Helicase_C-like"/>
</dbReference>
<evidence type="ECO:0000256" key="1">
    <source>
        <dbReference type="ARBA" id="ARBA00001947"/>
    </source>
</evidence>
<gene>
    <name evidence="14" type="ORF">TAV2_LOCUS5651</name>
</gene>